<accession>A0ABY8QWZ7</accession>
<dbReference type="EMBL" id="CP090958">
    <property type="protein sequence ID" value="WGW13552.1"/>
    <property type="molecule type" value="Genomic_DNA"/>
</dbReference>
<organism evidence="5 6">
    <name type="scientific">Saxibacter everestensis</name>
    <dbReference type="NCBI Taxonomy" id="2909229"/>
    <lineage>
        <taxon>Bacteria</taxon>
        <taxon>Bacillati</taxon>
        <taxon>Actinomycetota</taxon>
        <taxon>Actinomycetes</taxon>
        <taxon>Micrococcales</taxon>
        <taxon>Brevibacteriaceae</taxon>
        <taxon>Saxibacter</taxon>
    </lineage>
</organism>
<dbReference type="Gene3D" id="3.40.630.30">
    <property type="match status" value="1"/>
</dbReference>
<evidence type="ECO:0000313" key="5">
    <source>
        <dbReference type="EMBL" id="WGW13552.1"/>
    </source>
</evidence>
<dbReference type="InterPro" id="IPR016181">
    <property type="entry name" value="Acyl_CoA_acyltransferase"/>
</dbReference>
<dbReference type="RefSeq" id="WP_349640375.1">
    <property type="nucleotide sequence ID" value="NZ_CP090958.1"/>
</dbReference>
<dbReference type="InterPro" id="IPR050832">
    <property type="entry name" value="Bact_Acetyltransf"/>
</dbReference>
<keyword evidence="6" id="KW-1185">Reference proteome</keyword>
<protein>
    <submittedName>
        <fullName evidence="5">GNAT family N-acetyltransferase</fullName>
    </submittedName>
</protein>
<dbReference type="PANTHER" id="PTHR43877">
    <property type="entry name" value="AMINOALKYLPHOSPHONATE N-ACETYLTRANSFERASE-RELATED-RELATED"/>
    <property type="match status" value="1"/>
</dbReference>
<evidence type="ECO:0000256" key="3">
    <source>
        <dbReference type="SAM" id="MobiDB-lite"/>
    </source>
</evidence>
<evidence type="ECO:0000256" key="1">
    <source>
        <dbReference type="ARBA" id="ARBA00022679"/>
    </source>
</evidence>
<dbReference type="PANTHER" id="PTHR43877:SF1">
    <property type="entry name" value="ACETYLTRANSFERASE"/>
    <property type="match status" value="1"/>
</dbReference>
<dbReference type="Pfam" id="PF00583">
    <property type="entry name" value="Acetyltransf_1"/>
    <property type="match status" value="1"/>
</dbReference>
<reference evidence="5 6" key="1">
    <citation type="submission" date="2023-05" db="EMBL/GenBank/DDBJ databases">
        <title>Lithophilousrod everest ZFBP1038 complete genpme.</title>
        <authorList>
            <person name="Tian M."/>
        </authorList>
    </citation>
    <scope>NUCLEOTIDE SEQUENCE [LARGE SCALE GENOMIC DNA]</scope>
    <source>
        <strain evidence="5 6">ZFBP1038</strain>
    </source>
</reference>
<evidence type="ECO:0000256" key="2">
    <source>
        <dbReference type="ARBA" id="ARBA00023315"/>
    </source>
</evidence>
<keyword evidence="2" id="KW-0012">Acyltransferase</keyword>
<feature type="region of interest" description="Disordered" evidence="3">
    <location>
        <begin position="152"/>
        <end position="174"/>
    </location>
</feature>
<proteinExistence type="predicted"/>
<dbReference type="InterPro" id="IPR000182">
    <property type="entry name" value="GNAT_dom"/>
</dbReference>
<sequence>MQSSHALIRAAEDRDAPRLAEVHVAAWRAAYKDVMSAEYLESLDIERSTSFWRRQISEPRPGVSQLVAETGDGVVGFAIVGPPRDDVAPGTGQLWAINLHPDSWGQGIGSKLFGAAEQLLRRLGYAAGYLWVEQGNDRAIRFYRGRGWPADGASKVDVDTTPPLTENRHSRTFR</sequence>
<dbReference type="SUPFAM" id="SSF55729">
    <property type="entry name" value="Acyl-CoA N-acyltransferases (Nat)"/>
    <property type="match status" value="1"/>
</dbReference>
<dbReference type="Proteomes" id="UP001209083">
    <property type="component" value="Chromosome"/>
</dbReference>
<gene>
    <name evidence="5" type="ORF">LWF01_07290</name>
</gene>
<name>A0ABY8QWZ7_9MICO</name>
<dbReference type="CDD" id="cd04301">
    <property type="entry name" value="NAT_SF"/>
    <property type="match status" value="1"/>
</dbReference>
<evidence type="ECO:0000259" key="4">
    <source>
        <dbReference type="PROSITE" id="PS51186"/>
    </source>
</evidence>
<keyword evidence="1" id="KW-0808">Transferase</keyword>
<feature type="domain" description="N-acetyltransferase" evidence="4">
    <location>
        <begin position="6"/>
        <end position="174"/>
    </location>
</feature>
<evidence type="ECO:0000313" key="6">
    <source>
        <dbReference type="Proteomes" id="UP001209083"/>
    </source>
</evidence>
<dbReference type="PROSITE" id="PS51186">
    <property type="entry name" value="GNAT"/>
    <property type="match status" value="1"/>
</dbReference>